<organism evidence="3 4">
    <name type="scientific">Crocosphaera watsonii WH 0005</name>
    <dbReference type="NCBI Taxonomy" id="423472"/>
    <lineage>
        <taxon>Bacteria</taxon>
        <taxon>Bacillati</taxon>
        <taxon>Cyanobacteriota</taxon>
        <taxon>Cyanophyceae</taxon>
        <taxon>Oscillatoriophycideae</taxon>
        <taxon>Chroococcales</taxon>
        <taxon>Aphanothecaceae</taxon>
        <taxon>Crocosphaera</taxon>
    </lineage>
</organism>
<dbReference type="Proteomes" id="UP000017981">
    <property type="component" value="Unassembled WGS sequence"/>
</dbReference>
<keyword evidence="2" id="KW-0812">Transmembrane</keyword>
<reference evidence="3 4" key="1">
    <citation type="submission" date="2013-01" db="EMBL/GenBank/DDBJ databases">
        <authorList>
            <person name="Bench S."/>
        </authorList>
    </citation>
    <scope>NUCLEOTIDE SEQUENCE [LARGE SCALE GENOMIC DNA]</scope>
    <source>
        <strain evidence="3 4">WH 0005</strain>
    </source>
</reference>
<dbReference type="Gene3D" id="3.40.50.300">
    <property type="entry name" value="P-loop containing nucleotide triphosphate hydrolases"/>
    <property type="match status" value="1"/>
</dbReference>
<comment type="caution">
    <text evidence="3">The sequence shown here is derived from an EMBL/GenBank/DDBJ whole genome shotgun (WGS) entry which is preliminary data.</text>
</comment>
<name>T2IPK4_CROWT</name>
<keyword evidence="1" id="KW-0175">Coiled coil</keyword>
<protein>
    <submittedName>
        <fullName evidence="3">High-affnity carbon uptake protein Hat/HatR</fullName>
    </submittedName>
</protein>
<dbReference type="InterPro" id="IPR027417">
    <property type="entry name" value="P-loop_NTPase"/>
</dbReference>
<reference evidence="3 4" key="2">
    <citation type="submission" date="2013-09" db="EMBL/GenBank/DDBJ databases">
        <title>Whole genome comparison of six Crocosphaera watsonii strains with differing phenotypes.</title>
        <authorList>
            <person name="Bench S.R."/>
            <person name="Heller P."/>
            <person name="Frank I."/>
            <person name="Arciniega M."/>
            <person name="Shilova I.N."/>
            <person name="Zehr J.P."/>
        </authorList>
    </citation>
    <scope>NUCLEOTIDE SEQUENCE [LARGE SCALE GENOMIC DNA]</scope>
    <source>
        <strain evidence="3 4">WH 0005</strain>
    </source>
</reference>
<feature type="transmembrane region" description="Helical" evidence="2">
    <location>
        <begin position="457"/>
        <end position="479"/>
    </location>
</feature>
<evidence type="ECO:0000256" key="2">
    <source>
        <dbReference type="SAM" id="Phobius"/>
    </source>
</evidence>
<evidence type="ECO:0000313" key="4">
    <source>
        <dbReference type="Proteomes" id="UP000017981"/>
    </source>
</evidence>
<sequence length="600" mass="68581">MSVPSSSLSIYQTGGSLPINAPTYVKRQADEDLYGWLKNGEFCYVLNSRQMGKSSLRVRIMAKLQQEGIACAALDLTEIGSSDITRDEWYAGVIDSLVGSFQLEENFDLEVWWTSLALLSPSKKLSKFFSEILLNRIVSPIVIFIDEIDSTLKLKFKDDFFALLRACYNQRADNQEYKRLTFCLLGVASPTDLIADEQSTPFNIGQAVDLKGFQYGKEIEPLTRYLKEKVDNPSEIMRDILKWTGGQPFLTQRLCNLVVRANNSIPDVSQIVQQMIIENWEAQDEQEHLRTIKKRILSNEQRSGYLLELYRKVLTDEQVTINNSSEERELQLSGLVVKRGNILQIYNPVYAKVFNEYWIDKELNKLRPYSENHRAWLLSGKMDNSRLLQGQALLDAEKWASGQQTLEGEDKDFLGASRAKERAIEIEKKENKSVEKRNILLKEANENANKKIKRGTIIGTGILGIMLLLSVGLSLGGTWQFKQELKNAKIELEKIEKYTIPIDQLHRTTSNINDLKQRKEITILIAEQLPKITSPSGKLAFKYAIQALIYVHIEEDFKEVPELLSLSSRLVKILETEDLLEESLPIRIFIKKIEGDFLAK</sequence>
<evidence type="ECO:0000313" key="3">
    <source>
        <dbReference type="EMBL" id="CCQ55501.1"/>
    </source>
</evidence>
<dbReference type="EMBL" id="CAQL01000419">
    <property type="protein sequence ID" value="CCQ55501.1"/>
    <property type="molecule type" value="Genomic_DNA"/>
</dbReference>
<dbReference type="Pfam" id="PF14516">
    <property type="entry name" value="AAA_35"/>
    <property type="match status" value="1"/>
</dbReference>
<feature type="coiled-coil region" evidence="1">
    <location>
        <begin position="417"/>
        <end position="451"/>
    </location>
</feature>
<accession>T2IPK4</accession>
<evidence type="ECO:0000256" key="1">
    <source>
        <dbReference type="SAM" id="Coils"/>
    </source>
</evidence>
<keyword evidence="2" id="KW-1133">Transmembrane helix</keyword>
<dbReference type="SUPFAM" id="SSF52540">
    <property type="entry name" value="P-loop containing nucleoside triphosphate hydrolases"/>
    <property type="match status" value="1"/>
</dbReference>
<dbReference type="AlphaFoldDB" id="T2IPK4"/>
<keyword evidence="2" id="KW-0472">Membrane</keyword>
<proteinExistence type="predicted"/>
<gene>
    <name evidence="3" type="ORF">CWATWH0005_1480</name>
</gene>